<dbReference type="PANTHER" id="PTHR12216">
    <property type="entry name" value="UROCANATE HYDRATASE"/>
    <property type="match status" value="1"/>
</dbReference>
<dbReference type="Proteomes" id="UP000001555">
    <property type="component" value="Unassembled WGS sequence"/>
</dbReference>
<reference evidence="3 5" key="1">
    <citation type="submission" date="2008-03" db="EMBL/GenBank/DDBJ databases">
        <title>Annotation of Ixodes scapularis.</title>
        <authorList>
            <consortium name="Ixodes scapularis Genome Project Consortium"/>
            <person name="Caler E."/>
            <person name="Hannick L.I."/>
            <person name="Bidwell S."/>
            <person name="Joardar V."/>
            <person name="Thiagarajan M."/>
            <person name="Amedeo P."/>
            <person name="Galinsky K.J."/>
            <person name="Schobel S."/>
            <person name="Inman J."/>
            <person name="Hostetler J."/>
            <person name="Miller J."/>
            <person name="Hammond M."/>
            <person name="Megy K."/>
            <person name="Lawson D."/>
            <person name="Kodira C."/>
            <person name="Sutton G."/>
            <person name="Meyer J."/>
            <person name="Hill C.A."/>
            <person name="Birren B."/>
            <person name="Nene V."/>
            <person name="Collins F."/>
            <person name="Alarcon-Chaidez F."/>
            <person name="Wikel S."/>
            <person name="Strausberg R."/>
        </authorList>
    </citation>
    <scope>NUCLEOTIDE SEQUENCE [LARGE SCALE GENOMIC DNA]</scope>
    <source>
        <strain evidence="5">Wikel</strain>
        <strain evidence="3">Wikel colony</strain>
    </source>
</reference>
<dbReference type="InterPro" id="IPR035401">
    <property type="entry name" value="Urocanase_C"/>
</dbReference>
<dbReference type="FunFam" id="3.40.50.10730:FF:000002">
    <property type="entry name" value="Urocanate hydratase 1"/>
    <property type="match status" value="1"/>
</dbReference>
<protein>
    <submittedName>
        <fullName evidence="3 4">Uncharacterized protein</fullName>
    </submittedName>
</protein>
<proteinExistence type="evidence at protein level"/>
<dbReference type="HOGENOM" id="CLU_931482_0_0_1"/>
<dbReference type="InterPro" id="IPR023636">
    <property type="entry name" value="Urocanase_CS"/>
</dbReference>
<dbReference type="EMBL" id="ABJB010277491">
    <property type="status" value="NOT_ANNOTATED_CDS"/>
    <property type="molecule type" value="Genomic_DNA"/>
</dbReference>
<dbReference type="AlphaFoldDB" id="B7Q456"/>
<dbReference type="InterPro" id="IPR035085">
    <property type="entry name" value="Urocanase_Rossmann-like"/>
</dbReference>
<reference evidence="4" key="2">
    <citation type="submission" date="2020-05" db="UniProtKB">
        <authorList>
            <consortium name="EnsemblMetazoa"/>
        </authorList>
    </citation>
    <scope>IDENTIFICATION</scope>
    <source>
        <strain evidence="4">wikel</strain>
    </source>
</reference>
<dbReference type="Pfam" id="PF01175">
    <property type="entry name" value="Urocanase"/>
    <property type="match status" value="1"/>
</dbReference>
<feature type="domain" description="Urocanase C-terminal" evidence="2">
    <location>
        <begin position="202"/>
        <end position="288"/>
    </location>
</feature>
<name>B7Q456_IXOSC</name>
<evidence type="ECO:0000313" key="5">
    <source>
        <dbReference type="Proteomes" id="UP000001555"/>
    </source>
</evidence>
<dbReference type="EMBL" id="ABJB010151367">
    <property type="status" value="NOT_ANNOTATED_CDS"/>
    <property type="molecule type" value="Genomic_DNA"/>
</dbReference>
<dbReference type="STRING" id="6945.B7Q456"/>
<feature type="domain" description="Urocanase Rossmann-like" evidence="1">
    <location>
        <begin position="4"/>
        <end position="199"/>
    </location>
</feature>
<dbReference type="EMBL" id="ABJB010358682">
    <property type="status" value="NOT_ANNOTATED_CDS"/>
    <property type="molecule type" value="Genomic_DNA"/>
</dbReference>
<dbReference type="EMBL" id="ABJB010968637">
    <property type="status" value="NOT_ANNOTATED_CDS"/>
    <property type="molecule type" value="Genomic_DNA"/>
</dbReference>
<dbReference type="Gene3D" id="3.40.50.10730">
    <property type="entry name" value="Urocanase like domains"/>
    <property type="match status" value="1"/>
</dbReference>
<dbReference type="PROSITE" id="PS01233">
    <property type="entry name" value="UROCANASE"/>
    <property type="match status" value="1"/>
</dbReference>
<dbReference type="EMBL" id="ABJB011129364">
    <property type="status" value="NOT_ANNOTATED_CDS"/>
    <property type="molecule type" value="Genomic_DNA"/>
</dbReference>
<accession>B7Q456</accession>
<dbReference type="GO" id="GO:0016153">
    <property type="term" value="F:urocanate hydratase activity"/>
    <property type="evidence" value="ECO:0007669"/>
    <property type="project" value="InterPro"/>
</dbReference>
<dbReference type="InterPro" id="IPR038364">
    <property type="entry name" value="Urocanase_central_sf"/>
</dbReference>
<sequence>MVTQVMVSSGLGGMSGAQAMASVIANGIGIIAEVSREATYKRHKQGWLDEVVEDLEELIKRVRKAKAGKEVVSIGYLGNIVDLWERLAVELETTGELLVELGSDQTSCHNPFNGGYYPVQLTYDEANEKMRTDPRTFKMLVQESLRRQVSAINKLTRRGLCFWDYGNAFLLEASRAGEKSSDVGHNGIKFRYPSYVQDIMGILYSDKTGRTQIALAFNEAVRKGQLKEPVVISRDHHDVSGADSPYRETSNVYDGSAFTADMAVQNFVGDALRGATWVALHNGGGVGCLEAFKLTWKIF</sequence>
<evidence type="ECO:0000313" key="3">
    <source>
        <dbReference type="EMBL" id="EEC13628.1"/>
    </source>
</evidence>
<dbReference type="InParanoid" id="B7Q456"/>
<dbReference type="InterPro" id="IPR023637">
    <property type="entry name" value="Urocanase-like"/>
</dbReference>
<gene>
    <name evidence="3" type="ORF">IscW_ISCW021677</name>
</gene>
<dbReference type="SUPFAM" id="SSF111326">
    <property type="entry name" value="Urocanase"/>
    <property type="match status" value="1"/>
</dbReference>
<evidence type="ECO:0000259" key="2">
    <source>
        <dbReference type="Pfam" id="PF17392"/>
    </source>
</evidence>
<dbReference type="InterPro" id="IPR036190">
    <property type="entry name" value="Urocanase_sf"/>
</dbReference>
<dbReference type="PaxDb" id="6945-B7Q456"/>
<evidence type="ECO:0000259" key="1">
    <source>
        <dbReference type="Pfam" id="PF01175"/>
    </source>
</evidence>
<dbReference type="EMBL" id="ABJB010550078">
    <property type="status" value="NOT_ANNOTATED_CDS"/>
    <property type="molecule type" value="Genomic_DNA"/>
</dbReference>
<dbReference type="PANTHER" id="PTHR12216:SF3">
    <property type="entry name" value="UROCANATE HYDRATASE"/>
    <property type="match status" value="1"/>
</dbReference>
<evidence type="ECO:0000313" key="4">
    <source>
        <dbReference type="EnsemblMetazoa" id="ISCW021677-PA"/>
    </source>
</evidence>
<organism>
    <name type="scientific">Ixodes scapularis</name>
    <name type="common">Black-legged tick</name>
    <name type="synonym">Deer tick</name>
    <dbReference type="NCBI Taxonomy" id="6945"/>
    <lineage>
        <taxon>Eukaryota</taxon>
        <taxon>Metazoa</taxon>
        <taxon>Ecdysozoa</taxon>
        <taxon>Arthropoda</taxon>
        <taxon>Chelicerata</taxon>
        <taxon>Arachnida</taxon>
        <taxon>Acari</taxon>
        <taxon>Parasitiformes</taxon>
        <taxon>Ixodida</taxon>
        <taxon>Ixodoidea</taxon>
        <taxon>Ixodidae</taxon>
        <taxon>Ixodinae</taxon>
        <taxon>Ixodes</taxon>
    </lineage>
</organism>
<dbReference type="Pfam" id="PF17392">
    <property type="entry name" value="Urocanase_C"/>
    <property type="match status" value="1"/>
</dbReference>
<evidence type="ECO:0007829" key="6">
    <source>
        <dbReference type="PeptideAtlas" id="B7Q456"/>
    </source>
</evidence>
<dbReference type="VEuPathDB" id="VectorBase:ISCW021677"/>
<dbReference type="VEuPathDB" id="VectorBase:ISCP_031566"/>
<keyword evidence="6" id="KW-1267">Proteomics identification</keyword>
<dbReference type="OrthoDB" id="194468at2759"/>
<keyword evidence="5" id="KW-1185">Reference proteome</keyword>
<dbReference type="EnsemblMetazoa" id="ISCW021677-RA">
    <property type="protein sequence ID" value="ISCW021677-PA"/>
    <property type="gene ID" value="ISCW021677"/>
</dbReference>
<dbReference type="VEuPathDB" id="VectorBase:ISCI021677"/>
<dbReference type="Gene3D" id="3.40.1770.10">
    <property type="entry name" value="Urocanase superfamily"/>
    <property type="match status" value="1"/>
</dbReference>
<dbReference type="EMBL" id="DS853347">
    <property type="protein sequence ID" value="EEC13628.1"/>
    <property type="molecule type" value="Genomic_DNA"/>
</dbReference>